<accession>A0ABR0MUJ4</accession>
<evidence type="ECO:0000313" key="2">
    <source>
        <dbReference type="Proteomes" id="UP001358586"/>
    </source>
</evidence>
<reference evidence="1 2" key="1">
    <citation type="submission" date="2023-03" db="EMBL/GenBank/DDBJ databases">
        <title>WGS of Gossypium arboreum.</title>
        <authorList>
            <person name="Yu D."/>
        </authorList>
    </citation>
    <scope>NUCLEOTIDE SEQUENCE [LARGE SCALE GENOMIC DNA]</scope>
    <source>
        <tissue evidence="1">Leaf</tissue>
    </source>
</reference>
<protein>
    <submittedName>
        <fullName evidence="1">Uncharacterized protein</fullName>
    </submittedName>
</protein>
<dbReference type="Proteomes" id="UP001358586">
    <property type="component" value="Chromosome 12"/>
</dbReference>
<gene>
    <name evidence="1" type="ORF">PVK06_045618</name>
</gene>
<comment type="caution">
    <text evidence="1">The sequence shown here is derived from an EMBL/GenBank/DDBJ whole genome shotgun (WGS) entry which is preliminary data.</text>
</comment>
<proteinExistence type="predicted"/>
<dbReference type="EMBL" id="JARKNE010000012">
    <property type="protein sequence ID" value="KAK5777651.1"/>
    <property type="molecule type" value="Genomic_DNA"/>
</dbReference>
<sequence>MSERTRIVFSTVPLAEVRASGLRVTELPRIPPFSLLARVGVRAVCQSCDLPRAHLFTLNSYIRKWSHESTMVGDFDGGEGSCSEFFYHHILDIVCSAILTRMMKMNVLGFGLKMVVFGKDGEDDAWGLRTERVVLECSWRLDFNRKSEPGVMRLLVGRW</sequence>
<organism evidence="1 2">
    <name type="scientific">Gossypium arboreum</name>
    <name type="common">Tree cotton</name>
    <name type="synonym">Gossypium nanking</name>
    <dbReference type="NCBI Taxonomy" id="29729"/>
    <lineage>
        <taxon>Eukaryota</taxon>
        <taxon>Viridiplantae</taxon>
        <taxon>Streptophyta</taxon>
        <taxon>Embryophyta</taxon>
        <taxon>Tracheophyta</taxon>
        <taxon>Spermatophyta</taxon>
        <taxon>Magnoliopsida</taxon>
        <taxon>eudicotyledons</taxon>
        <taxon>Gunneridae</taxon>
        <taxon>Pentapetalae</taxon>
        <taxon>rosids</taxon>
        <taxon>malvids</taxon>
        <taxon>Malvales</taxon>
        <taxon>Malvaceae</taxon>
        <taxon>Malvoideae</taxon>
        <taxon>Gossypium</taxon>
    </lineage>
</organism>
<keyword evidence="2" id="KW-1185">Reference proteome</keyword>
<evidence type="ECO:0000313" key="1">
    <source>
        <dbReference type="EMBL" id="KAK5777651.1"/>
    </source>
</evidence>
<name>A0ABR0MUJ4_GOSAR</name>